<evidence type="ECO:0000313" key="3">
    <source>
        <dbReference type="Proteomes" id="UP001606302"/>
    </source>
</evidence>
<evidence type="ECO:0000313" key="2">
    <source>
        <dbReference type="EMBL" id="MFG6463487.1"/>
    </source>
</evidence>
<gene>
    <name evidence="2" type="ORF">ACG04Q_18070</name>
</gene>
<feature type="chain" id="PRO_5047031551" description="DUF2330 domain-containing protein" evidence="1">
    <location>
        <begin position="27"/>
        <end position="424"/>
    </location>
</feature>
<sequence>MGWWNRCRVAALALGVACVLPVQALAQAMTPDVVLARADADASGGWPVVLWVVDGDRSSVVISAPRAQLGEIPGAAWAPVDADALMNLERFGAPRLLALAAPDADAALLDWERPSRMSSFPPYAHWPGERLELRHAACAGDGCAPRQAWRIELPPGSGETLPLARLLPQLGSDAPAWLVLHVVSRHAAPGLMEVRYLAVPAPLQPAADAAKRAILPAEAAAQFPAIHTAMLMQLARAQGREATSTLMRADDLGPVQSPGYVRSWHSHASQRAALGLQSLSPDTGGLARLLLRLHPADRPATLSLLARSVDGNFATLRALLPAPADVQARRDQVAALRCEPACAERLQEVGVRLARGLSPELKALGRLTPAERLSACRQSCEFQKRRTEEDLPGQLNSAAQRQALAWRWVASLTGRTAAQWQQQP</sequence>
<name>A0ABW7GNS1_9BURK</name>
<keyword evidence="1" id="KW-0732">Signal</keyword>
<reference evidence="2 3" key="1">
    <citation type="submission" date="2024-08" db="EMBL/GenBank/DDBJ databases">
        <authorList>
            <person name="Lu H."/>
        </authorList>
    </citation>
    <scope>NUCLEOTIDE SEQUENCE [LARGE SCALE GENOMIC DNA]</scope>
    <source>
        <strain evidence="2 3">DXS20W</strain>
    </source>
</reference>
<accession>A0ABW7GNS1</accession>
<keyword evidence="3" id="KW-1185">Reference proteome</keyword>
<proteinExistence type="predicted"/>
<dbReference type="Proteomes" id="UP001606302">
    <property type="component" value="Unassembled WGS sequence"/>
</dbReference>
<dbReference type="RefSeq" id="WP_394512528.1">
    <property type="nucleotide sequence ID" value="NZ_JBIGHX010000006.1"/>
</dbReference>
<feature type="signal peptide" evidence="1">
    <location>
        <begin position="1"/>
        <end position="26"/>
    </location>
</feature>
<evidence type="ECO:0008006" key="4">
    <source>
        <dbReference type="Google" id="ProtNLM"/>
    </source>
</evidence>
<dbReference type="EMBL" id="JBIGHX010000006">
    <property type="protein sequence ID" value="MFG6463487.1"/>
    <property type="molecule type" value="Genomic_DNA"/>
</dbReference>
<protein>
    <recommendedName>
        <fullName evidence="4">DUF2330 domain-containing protein</fullName>
    </recommendedName>
</protein>
<evidence type="ECO:0000256" key="1">
    <source>
        <dbReference type="SAM" id="SignalP"/>
    </source>
</evidence>
<comment type="caution">
    <text evidence="2">The sequence shown here is derived from an EMBL/GenBank/DDBJ whole genome shotgun (WGS) entry which is preliminary data.</text>
</comment>
<organism evidence="2 3">
    <name type="scientific">Pelomonas lactea</name>
    <dbReference type="NCBI Taxonomy" id="3299030"/>
    <lineage>
        <taxon>Bacteria</taxon>
        <taxon>Pseudomonadati</taxon>
        <taxon>Pseudomonadota</taxon>
        <taxon>Betaproteobacteria</taxon>
        <taxon>Burkholderiales</taxon>
        <taxon>Sphaerotilaceae</taxon>
        <taxon>Roseateles</taxon>
    </lineage>
</organism>